<evidence type="ECO:0000256" key="2">
    <source>
        <dbReference type="ARBA" id="ARBA00007615"/>
    </source>
</evidence>
<comment type="caution">
    <text evidence="11">The sequence shown here is derived from an EMBL/GenBank/DDBJ whole genome shotgun (WGS) entry which is preliminary data.</text>
</comment>
<dbReference type="HAMAP" id="MF_00240">
    <property type="entry name" value="LolA"/>
    <property type="match status" value="1"/>
</dbReference>
<protein>
    <recommendedName>
        <fullName evidence="4 10">Outer-membrane lipoprotein carrier protein</fullName>
    </recommendedName>
</protein>
<dbReference type="PANTHER" id="PTHR35869">
    <property type="entry name" value="OUTER-MEMBRANE LIPOPROTEIN CARRIER PROTEIN"/>
    <property type="match status" value="1"/>
</dbReference>
<evidence type="ECO:0000256" key="4">
    <source>
        <dbReference type="ARBA" id="ARBA00014035"/>
    </source>
</evidence>
<evidence type="ECO:0000256" key="9">
    <source>
        <dbReference type="ARBA" id="ARBA00023186"/>
    </source>
</evidence>
<dbReference type="GO" id="GO:0030288">
    <property type="term" value="C:outer membrane-bounded periplasmic space"/>
    <property type="evidence" value="ECO:0007669"/>
    <property type="project" value="TreeGrafter"/>
</dbReference>
<dbReference type="InterPro" id="IPR029046">
    <property type="entry name" value="LolA/LolB/LppX"/>
</dbReference>
<comment type="subcellular location">
    <subcellularLocation>
        <location evidence="1 10">Periplasm</location>
    </subcellularLocation>
</comment>
<evidence type="ECO:0000256" key="6">
    <source>
        <dbReference type="ARBA" id="ARBA00022729"/>
    </source>
</evidence>
<evidence type="ECO:0000313" key="12">
    <source>
        <dbReference type="Proteomes" id="UP000239936"/>
    </source>
</evidence>
<dbReference type="GO" id="GO:0042953">
    <property type="term" value="P:lipoprotein transport"/>
    <property type="evidence" value="ECO:0007669"/>
    <property type="project" value="InterPro"/>
</dbReference>
<dbReference type="RefSeq" id="WP_105073338.1">
    <property type="nucleotide sequence ID" value="NZ_PPGH01000034.1"/>
</dbReference>
<name>A0A2S7XS64_9GAMM</name>
<comment type="function">
    <text evidence="10">Participates in the translocation of lipoproteins from the inner membrane to the outer membrane. Only forms a complex with a lipoprotein if the residue after the N-terminal Cys is not an aspartate (The Asp acts as a targeting signal to indicate that the lipoprotein should stay in the inner membrane).</text>
</comment>
<dbReference type="EMBL" id="PPGH01000034">
    <property type="protein sequence ID" value="PQJ96577.1"/>
    <property type="molecule type" value="Genomic_DNA"/>
</dbReference>
<keyword evidence="11" id="KW-0449">Lipoprotein</keyword>
<accession>A0A2S7XS64</accession>
<dbReference type="CDD" id="cd16325">
    <property type="entry name" value="LolA"/>
    <property type="match status" value="1"/>
</dbReference>
<evidence type="ECO:0000256" key="10">
    <source>
        <dbReference type="HAMAP-Rule" id="MF_00240"/>
    </source>
</evidence>
<comment type="subunit">
    <text evidence="3 10">Monomer.</text>
</comment>
<evidence type="ECO:0000256" key="5">
    <source>
        <dbReference type="ARBA" id="ARBA00022448"/>
    </source>
</evidence>
<keyword evidence="7 10" id="KW-0574">Periplasm</keyword>
<organism evidence="11 12">
    <name type="scientific">Chromatium okenii</name>
    <dbReference type="NCBI Taxonomy" id="61644"/>
    <lineage>
        <taxon>Bacteria</taxon>
        <taxon>Pseudomonadati</taxon>
        <taxon>Pseudomonadota</taxon>
        <taxon>Gammaproteobacteria</taxon>
        <taxon>Chromatiales</taxon>
        <taxon>Chromatiaceae</taxon>
        <taxon>Chromatium</taxon>
    </lineage>
</organism>
<dbReference type="Pfam" id="PF03548">
    <property type="entry name" value="LolA"/>
    <property type="match status" value="1"/>
</dbReference>
<evidence type="ECO:0000256" key="3">
    <source>
        <dbReference type="ARBA" id="ARBA00011245"/>
    </source>
</evidence>
<keyword evidence="5 10" id="KW-0813">Transport</keyword>
<dbReference type="OrthoDB" id="9787361at2"/>
<dbReference type="SUPFAM" id="SSF89392">
    <property type="entry name" value="Prokaryotic lipoproteins and lipoprotein localization factors"/>
    <property type="match status" value="1"/>
</dbReference>
<dbReference type="AlphaFoldDB" id="A0A2S7XS64"/>
<gene>
    <name evidence="10 11" type="primary">lolA</name>
    <name evidence="11" type="ORF">CXB77_07090</name>
</gene>
<dbReference type="Proteomes" id="UP000239936">
    <property type="component" value="Unassembled WGS sequence"/>
</dbReference>
<dbReference type="GO" id="GO:0044874">
    <property type="term" value="P:lipoprotein localization to outer membrane"/>
    <property type="evidence" value="ECO:0007669"/>
    <property type="project" value="UniProtKB-UniRule"/>
</dbReference>
<keyword evidence="6" id="KW-0732">Signal</keyword>
<evidence type="ECO:0000256" key="8">
    <source>
        <dbReference type="ARBA" id="ARBA00022927"/>
    </source>
</evidence>
<evidence type="ECO:0000256" key="1">
    <source>
        <dbReference type="ARBA" id="ARBA00004418"/>
    </source>
</evidence>
<dbReference type="InterPro" id="IPR018323">
    <property type="entry name" value="OM_lipoprot_carrier_LolA_Pbac"/>
</dbReference>
<keyword evidence="12" id="KW-1185">Reference proteome</keyword>
<evidence type="ECO:0000256" key="7">
    <source>
        <dbReference type="ARBA" id="ARBA00022764"/>
    </source>
</evidence>
<comment type="similarity">
    <text evidence="2 10">Belongs to the LolA family.</text>
</comment>
<dbReference type="PANTHER" id="PTHR35869:SF1">
    <property type="entry name" value="OUTER-MEMBRANE LIPOPROTEIN CARRIER PROTEIN"/>
    <property type="match status" value="1"/>
</dbReference>
<reference evidence="11 12" key="1">
    <citation type="submission" date="2018-01" db="EMBL/GenBank/DDBJ databases">
        <title>The complete genome sequence of Chromatium okenii LaCa, a purple sulfur bacterium with a turbulent life.</title>
        <authorList>
            <person name="Luedin S.M."/>
            <person name="Liechti N."/>
            <person name="Storelli N."/>
            <person name="Danza F."/>
            <person name="Wittwer M."/>
            <person name="Pothier J.F."/>
            <person name="Tonolla M.A."/>
        </authorList>
    </citation>
    <scope>NUCLEOTIDE SEQUENCE [LARGE SCALE GENOMIC DNA]</scope>
    <source>
        <strain evidence="11 12">LaCa</strain>
    </source>
</reference>
<dbReference type="Gene3D" id="2.50.20.10">
    <property type="entry name" value="Lipoprotein localisation LolA/LolB/LppX"/>
    <property type="match status" value="1"/>
</dbReference>
<evidence type="ECO:0000313" key="11">
    <source>
        <dbReference type="EMBL" id="PQJ96577.1"/>
    </source>
</evidence>
<keyword evidence="9 10" id="KW-0143">Chaperone</keyword>
<dbReference type="InterPro" id="IPR004564">
    <property type="entry name" value="OM_lipoprot_carrier_LolA-like"/>
</dbReference>
<keyword evidence="8 10" id="KW-0653">Protein transport</keyword>
<proteinExistence type="inferred from homology"/>
<dbReference type="NCBIfam" id="TIGR00547">
    <property type="entry name" value="lolA"/>
    <property type="match status" value="1"/>
</dbReference>
<sequence>MSLQYLSFLSLIQRVAYCGILLGGMSIANAADTNRVDAYLANLNTLTAEFEQYTFNADHTQMLEAHGTLYLQRPGRFRWEYDSPTQQVIVADGKRVYLHDIDLQQVSHQNQDEALRGTPALLLANREPIATHFTINTIASTDGRDWVELTPKDQDTDVVKIQLGFGQDTLDSLIMQDSFGQETRLNFSQAQRNTTLKPELFKIEQNEMDDFLQMD</sequence>